<reference evidence="2 3" key="1">
    <citation type="submission" date="2017-10" db="EMBL/GenBank/DDBJ databases">
        <title>Sequencing the genomes of 1000 actinobacteria strains.</title>
        <authorList>
            <person name="Klenk H.-P."/>
        </authorList>
    </citation>
    <scope>NUCLEOTIDE SEQUENCE [LARGE SCALE GENOMIC DNA]</scope>
    <source>
        <strain evidence="2 3">DSM 15597</strain>
    </source>
</reference>
<evidence type="ECO:0000313" key="2">
    <source>
        <dbReference type="EMBL" id="PFG15829.1"/>
    </source>
</evidence>
<comment type="caution">
    <text evidence="2">The sequence shown here is derived from an EMBL/GenBank/DDBJ whole genome shotgun (WGS) entry which is preliminary data.</text>
</comment>
<gene>
    <name evidence="2" type="ORF">ATK74_0349</name>
</gene>
<name>A0A2A9CQK9_9ACTN</name>
<keyword evidence="1" id="KW-1133">Transmembrane helix</keyword>
<dbReference type="AlphaFoldDB" id="A0A2A9CQK9"/>
<feature type="transmembrane region" description="Helical" evidence="1">
    <location>
        <begin position="45"/>
        <end position="64"/>
    </location>
</feature>
<keyword evidence="1" id="KW-0812">Transmembrane</keyword>
<evidence type="ECO:0000256" key="1">
    <source>
        <dbReference type="SAM" id="Phobius"/>
    </source>
</evidence>
<keyword evidence="1" id="KW-0472">Membrane</keyword>
<dbReference type="Proteomes" id="UP000226079">
    <property type="component" value="Unassembled WGS sequence"/>
</dbReference>
<evidence type="ECO:0008006" key="4">
    <source>
        <dbReference type="Google" id="ProtNLM"/>
    </source>
</evidence>
<dbReference type="Pfam" id="PF11222">
    <property type="entry name" value="DUF3017"/>
    <property type="match status" value="1"/>
</dbReference>
<sequence length="100" mass="10212">MTAPEAPKPAKGPVQAVLGQWPLALVLTGVALGLLVVAVTGHWRIGCTVIGSAVTLGGVLRLMLPKGQVGLLAVRNRLIDTVLLLGSGVGILLLTSGLFR</sequence>
<protein>
    <recommendedName>
        <fullName evidence="4">DUF3017 family protein</fullName>
    </recommendedName>
</protein>
<dbReference type="RefSeq" id="WP_098459428.1">
    <property type="nucleotide sequence ID" value="NZ_PDJC01000001.1"/>
</dbReference>
<dbReference type="InterPro" id="IPR021385">
    <property type="entry name" value="DUF3017"/>
</dbReference>
<accession>A0A2A9CQK9</accession>
<keyword evidence="3" id="KW-1185">Reference proteome</keyword>
<dbReference type="EMBL" id="PDJC01000001">
    <property type="protein sequence ID" value="PFG15829.1"/>
    <property type="molecule type" value="Genomic_DNA"/>
</dbReference>
<evidence type="ECO:0000313" key="3">
    <source>
        <dbReference type="Proteomes" id="UP000226079"/>
    </source>
</evidence>
<dbReference type="OrthoDB" id="3732655at2"/>
<proteinExistence type="predicted"/>
<organism evidence="2 3">
    <name type="scientific">Propionicimonas paludicola</name>
    <dbReference type="NCBI Taxonomy" id="185243"/>
    <lineage>
        <taxon>Bacteria</taxon>
        <taxon>Bacillati</taxon>
        <taxon>Actinomycetota</taxon>
        <taxon>Actinomycetes</taxon>
        <taxon>Propionibacteriales</taxon>
        <taxon>Nocardioidaceae</taxon>
        <taxon>Propionicimonas</taxon>
    </lineage>
</organism>
<feature type="transmembrane region" description="Helical" evidence="1">
    <location>
        <begin position="76"/>
        <end position="99"/>
    </location>
</feature>
<feature type="transmembrane region" description="Helical" evidence="1">
    <location>
        <begin position="20"/>
        <end position="38"/>
    </location>
</feature>